<gene>
    <name evidence="2" type="ORF">LE190_07295</name>
</gene>
<feature type="signal peptide" evidence="1">
    <location>
        <begin position="1"/>
        <end position="21"/>
    </location>
</feature>
<dbReference type="SUPFAM" id="SSF53254">
    <property type="entry name" value="Phosphoglycerate mutase-like"/>
    <property type="match status" value="1"/>
</dbReference>
<comment type="caution">
    <text evidence="2">The sequence shown here is derived from an EMBL/GenBank/DDBJ whole genome shotgun (WGS) entry which is preliminary data.</text>
</comment>
<dbReference type="SMART" id="SM00855">
    <property type="entry name" value="PGAM"/>
    <property type="match status" value="1"/>
</dbReference>
<dbReference type="CDD" id="cd07040">
    <property type="entry name" value="HP"/>
    <property type="match status" value="1"/>
</dbReference>
<dbReference type="Proteomes" id="UP001198602">
    <property type="component" value="Unassembled WGS sequence"/>
</dbReference>
<evidence type="ECO:0000313" key="2">
    <source>
        <dbReference type="EMBL" id="MCA1855728.1"/>
    </source>
</evidence>
<name>A0ABS7Y7R2_9BURK</name>
<reference evidence="2 3" key="1">
    <citation type="submission" date="2021-07" db="EMBL/GenBank/DDBJ databases">
        <title>Characterization of Violacein-producing bacteria and related species.</title>
        <authorList>
            <person name="Wilson H.S."/>
            <person name="De Leon M.E."/>
        </authorList>
    </citation>
    <scope>NUCLEOTIDE SEQUENCE [LARGE SCALE GENOMIC DNA]</scope>
    <source>
        <strain evidence="2 3">HSC-2F05</strain>
    </source>
</reference>
<evidence type="ECO:0000313" key="3">
    <source>
        <dbReference type="Proteomes" id="UP001198602"/>
    </source>
</evidence>
<dbReference type="InterPro" id="IPR013078">
    <property type="entry name" value="His_Pase_superF_clade-1"/>
</dbReference>
<dbReference type="Gene3D" id="3.40.50.1240">
    <property type="entry name" value="Phosphoglycerate mutase-like"/>
    <property type="match status" value="1"/>
</dbReference>
<dbReference type="InterPro" id="IPR029033">
    <property type="entry name" value="His_PPase_superfam"/>
</dbReference>
<accession>A0ABS7Y7R2</accession>
<dbReference type="EMBL" id="JAHYBX010000002">
    <property type="protein sequence ID" value="MCA1855728.1"/>
    <property type="molecule type" value="Genomic_DNA"/>
</dbReference>
<keyword evidence="3" id="KW-1185">Reference proteome</keyword>
<organism evidence="2 3">
    <name type="scientific">Massilia hydrophila</name>
    <dbReference type="NCBI Taxonomy" id="3044279"/>
    <lineage>
        <taxon>Bacteria</taxon>
        <taxon>Pseudomonadati</taxon>
        <taxon>Pseudomonadota</taxon>
        <taxon>Betaproteobacteria</taxon>
        <taxon>Burkholderiales</taxon>
        <taxon>Oxalobacteraceae</taxon>
        <taxon>Telluria group</taxon>
        <taxon>Massilia</taxon>
    </lineage>
</organism>
<keyword evidence="1" id="KW-0732">Signal</keyword>
<proteinExistence type="predicted"/>
<dbReference type="RefSeq" id="WP_225238113.1">
    <property type="nucleotide sequence ID" value="NZ_JAHYBX010000002.1"/>
</dbReference>
<protein>
    <submittedName>
        <fullName evidence="2">Histidine phosphatase family protein</fullName>
    </submittedName>
</protein>
<evidence type="ECO:0000256" key="1">
    <source>
        <dbReference type="SAM" id="SignalP"/>
    </source>
</evidence>
<feature type="chain" id="PRO_5046035485" evidence="1">
    <location>
        <begin position="22"/>
        <end position="188"/>
    </location>
</feature>
<dbReference type="Pfam" id="PF00300">
    <property type="entry name" value="His_Phos_1"/>
    <property type="match status" value="1"/>
</dbReference>
<sequence>MQRRRFLATSAALAASPLALADAALWQGLRAGGYVLLIRHAATDPGIGDPPGFRLGVCSTQRNLSEAGRRQARALGAALRSRGIPTGPVLSSRWCRCLDTARLAFGRVEPAPMLDSMFRDSQAAARAKEGQVQARVGRHRERSNLVLVTHDVNIRALAGEYLAPGGIVVARPGPGRLDVVGQLPLSGD</sequence>